<dbReference type="InterPro" id="IPR014710">
    <property type="entry name" value="RmlC-like_jellyroll"/>
</dbReference>
<gene>
    <name evidence="1" type="ORF">TI39_contig468g00020</name>
</gene>
<name>A0A0F4GJY9_9PEZI</name>
<dbReference type="EMBL" id="LAFY01000460">
    <property type="protein sequence ID" value="KJX97716.1"/>
    <property type="molecule type" value="Genomic_DNA"/>
</dbReference>
<dbReference type="AlphaFoldDB" id="A0A0F4GJY9"/>
<evidence type="ECO:0000313" key="2">
    <source>
        <dbReference type="Proteomes" id="UP000033647"/>
    </source>
</evidence>
<keyword evidence="2" id="KW-1185">Reference proteome</keyword>
<protein>
    <recommendedName>
        <fullName evidence="3">Cupin type-1 domain-containing protein</fullName>
    </recommendedName>
</protein>
<organism evidence="1 2">
    <name type="scientific">Zymoseptoria brevis</name>
    <dbReference type="NCBI Taxonomy" id="1047168"/>
    <lineage>
        <taxon>Eukaryota</taxon>
        <taxon>Fungi</taxon>
        <taxon>Dikarya</taxon>
        <taxon>Ascomycota</taxon>
        <taxon>Pezizomycotina</taxon>
        <taxon>Dothideomycetes</taxon>
        <taxon>Dothideomycetidae</taxon>
        <taxon>Mycosphaerellales</taxon>
        <taxon>Mycosphaerellaceae</taxon>
        <taxon>Zymoseptoria</taxon>
    </lineage>
</organism>
<dbReference type="InterPro" id="IPR047121">
    <property type="entry name" value="YjiB-like"/>
</dbReference>
<comment type="caution">
    <text evidence="1">The sequence shown here is derived from an EMBL/GenBank/DDBJ whole genome shotgun (WGS) entry which is preliminary data.</text>
</comment>
<sequence>MPYQDPEIYHTTPTPHCPNSTLPVLVYRNVLGSPITVDSVTHFFAQNEWHKGGVFKHYPTAHFHSNTHECYAVVSGETEWVRAFDLQAVSFDKELIRSCLVTHTMNNNLYGVGPLDSPSTSPGVTFSLSAGDIAVHAAGVAHRNVASSPDYEYVGVYPKGSPKWDNNFCKTDSNTTKEITAKTEGVPVPEFDPVYGRGGPLFRLWSGGQK</sequence>
<dbReference type="CDD" id="cd02219">
    <property type="entry name" value="cupin_YjlB-like"/>
    <property type="match status" value="1"/>
</dbReference>
<dbReference type="InterPro" id="IPR011051">
    <property type="entry name" value="RmlC_Cupin_sf"/>
</dbReference>
<proteinExistence type="predicted"/>
<dbReference type="OrthoDB" id="3632646at2759"/>
<dbReference type="Proteomes" id="UP000033647">
    <property type="component" value="Unassembled WGS sequence"/>
</dbReference>
<dbReference type="PANTHER" id="PTHR36448">
    <property type="entry name" value="BLR7373 PROTEIN"/>
    <property type="match status" value="1"/>
</dbReference>
<dbReference type="PANTHER" id="PTHR36448:SF2">
    <property type="entry name" value="CUPIN TYPE-1 DOMAIN-CONTAINING PROTEIN"/>
    <property type="match status" value="1"/>
</dbReference>
<accession>A0A0F4GJY9</accession>
<dbReference type="Gene3D" id="2.60.120.10">
    <property type="entry name" value="Jelly Rolls"/>
    <property type="match status" value="1"/>
</dbReference>
<dbReference type="SUPFAM" id="SSF51182">
    <property type="entry name" value="RmlC-like cupins"/>
    <property type="match status" value="1"/>
</dbReference>
<evidence type="ECO:0000313" key="1">
    <source>
        <dbReference type="EMBL" id="KJX97716.1"/>
    </source>
</evidence>
<evidence type="ECO:0008006" key="3">
    <source>
        <dbReference type="Google" id="ProtNLM"/>
    </source>
</evidence>
<reference evidence="1 2" key="1">
    <citation type="submission" date="2015-03" db="EMBL/GenBank/DDBJ databases">
        <title>RNA-seq based gene annotation and comparative genomics of four Zymoseptoria species reveal species-specific pathogenicity related genes and transposable element activity.</title>
        <authorList>
            <person name="Grandaubert J."/>
            <person name="Bhattacharyya A."/>
            <person name="Stukenbrock E.H."/>
        </authorList>
    </citation>
    <scope>NUCLEOTIDE SEQUENCE [LARGE SCALE GENOMIC DNA]</scope>
    <source>
        <strain evidence="1 2">Zb18110</strain>
    </source>
</reference>